<evidence type="ECO:0000256" key="6">
    <source>
        <dbReference type="ARBA" id="ARBA00038076"/>
    </source>
</evidence>
<accession>A0ABD5X8T2</accession>
<feature type="domain" description="CARDB" evidence="9">
    <location>
        <begin position="542"/>
        <end position="615"/>
    </location>
</feature>
<evidence type="ECO:0000256" key="7">
    <source>
        <dbReference type="SAM" id="Phobius"/>
    </source>
</evidence>
<dbReference type="InterPro" id="IPR013783">
    <property type="entry name" value="Ig-like_fold"/>
</dbReference>
<feature type="domain" description="ABC3 transporter permease C-terminal" evidence="8">
    <location>
        <begin position="836"/>
        <end position="953"/>
    </location>
</feature>
<evidence type="ECO:0000256" key="3">
    <source>
        <dbReference type="ARBA" id="ARBA00022692"/>
    </source>
</evidence>
<name>A0ABD5X8T2_9EURY</name>
<feature type="domain" description="ABC3 transporter permease C-terminal" evidence="8">
    <location>
        <begin position="203"/>
        <end position="316"/>
    </location>
</feature>
<organism evidence="10 11">
    <name type="scientific">Halovenus rubra</name>
    <dbReference type="NCBI Taxonomy" id="869890"/>
    <lineage>
        <taxon>Archaea</taxon>
        <taxon>Methanobacteriati</taxon>
        <taxon>Methanobacteriota</taxon>
        <taxon>Stenosarchaea group</taxon>
        <taxon>Halobacteria</taxon>
        <taxon>Halobacteriales</taxon>
        <taxon>Haloarculaceae</taxon>
        <taxon>Halovenus</taxon>
    </lineage>
</organism>
<keyword evidence="3 7" id="KW-0812">Transmembrane</keyword>
<sequence length="964" mass="98383">MNYIRVLVARWSRRDWLAVLVVALVAALLVGTALLVVTTGEQTTKLAAEFDSNGTITSYDSPAGARAGAGSEAVVLPLSTATNADGESTTAVGIPTAADGRFGLSLPPEGAVGPVTSEAMWTLDGEAATEQLAVTPGSDAGILPQTWVRVDAATVEAAGPASAIAIEATDDPTPDKGTPLVGVLAFLAGGASDMMSILWGGVAIAGVVVAVTIANVVQAVIADRERTIRVARATGATPRRVRLPLAARAGLLTGVGALFGYALGVIIPNIAVNIAISLGLPTTLTLQVTPRIALLLSGTLGVLVGVGLLSGYLTARAATMGSVVTHDTAPSGGHGQDTPDPVGELLQPTLLSPRTVLPATATLSAFAVIVLLVASLGGVGASFTTAGTTLAETEAAHPVNSNVPEGYVGVLDDSDIATSPEVLLFGHHNGESYLARGGNYEDFAAVTGADLLDGRAPTGSDEAVVGTHAAELLGVEPGEELVVGGSTERGIARVTVVGVYRTGGIDDNQVFLPLSTARHLSTVETGYVNIVRTSVSADTDPVVVSLDTPARVGPGKSLQVTATVWNPTDDAQEFGVPLTLDNERIDRIVSLEPQELTTVEFEATTLEPGQYTLAVGPFEQPLRVGQSPPATLTIPAELPPDTAVQVLVENASADATVTVANETVSVGEEGRAWLRTPSVGDSYEVVVRSGGETFSEPIQVTAEAGQRLVGSVAVEPSTPGVAVTPTATATLWNPWNRTVESTVSIEGPGTDSTEMVQLDPGEETELQLSLARRPAGRYTVSVAVDDGRTETATYRVTGDERLASALAAGGHYGGGGGLGNAIEYVVGNLSVLLAAMVGLTALTIVGAMSAVLSRAVRARRQTLAIYRATGASPRRIFRVVIADAVRIGAASAALAVVVALAVVAVFDAVGLLTAFGITLNPWPSVTILGLVFLGSLVLTVIGAIVSTRSVVRLSVRAVLRGSSG</sequence>
<comment type="similarity">
    <text evidence="6">Belongs to the ABC-4 integral membrane protein family.</text>
</comment>
<evidence type="ECO:0000256" key="5">
    <source>
        <dbReference type="ARBA" id="ARBA00023136"/>
    </source>
</evidence>
<dbReference type="InterPro" id="IPR050250">
    <property type="entry name" value="Macrolide_Exporter_MacB"/>
</dbReference>
<evidence type="ECO:0000256" key="4">
    <source>
        <dbReference type="ARBA" id="ARBA00022989"/>
    </source>
</evidence>
<evidence type="ECO:0000259" key="8">
    <source>
        <dbReference type="Pfam" id="PF02687"/>
    </source>
</evidence>
<evidence type="ECO:0000256" key="2">
    <source>
        <dbReference type="ARBA" id="ARBA00022475"/>
    </source>
</evidence>
<dbReference type="InterPro" id="IPR003838">
    <property type="entry name" value="ABC3_permease_C"/>
</dbReference>
<keyword evidence="2" id="KW-1003">Cell membrane</keyword>
<feature type="transmembrane region" description="Helical" evidence="7">
    <location>
        <begin position="829"/>
        <end position="852"/>
    </location>
</feature>
<protein>
    <submittedName>
        <fullName evidence="10">FtsX-like permease family protein</fullName>
    </submittedName>
</protein>
<keyword evidence="5 7" id="KW-0472">Membrane</keyword>
<gene>
    <name evidence="10" type="ORF">ACFQJ7_09895</name>
</gene>
<dbReference type="Gene3D" id="2.60.40.10">
    <property type="entry name" value="Immunoglobulins"/>
    <property type="match status" value="1"/>
</dbReference>
<dbReference type="Pfam" id="PF02687">
    <property type="entry name" value="FtsX"/>
    <property type="match status" value="2"/>
</dbReference>
<dbReference type="Proteomes" id="UP001596414">
    <property type="component" value="Unassembled WGS sequence"/>
</dbReference>
<dbReference type="EMBL" id="JBHSZQ010000020">
    <property type="protein sequence ID" value="MFC7126343.1"/>
    <property type="molecule type" value="Genomic_DNA"/>
</dbReference>
<dbReference type="AlphaFoldDB" id="A0ABD5X8T2"/>
<feature type="transmembrane region" description="Helical" evidence="7">
    <location>
        <begin position="884"/>
        <end position="906"/>
    </location>
</feature>
<dbReference type="GO" id="GO:0005886">
    <property type="term" value="C:plasma membrane"/>
    <property type="evidence" value="ECO:0007669"/>
    <property type="project" value="UniProtKB-SubCell"/>
</dbReference>
<evidence type="ECO:0000313" key="10">
    <source>
        <dbReference type="EMBL" id="MFC7126343.1"/>
    </source>
</evidence>
<keyword evidence="4 7" id="KW-1133">Transmembrane helix</keyword>
<dbReference type="PANTHER" id="PTHR30572">
    <property type="entry name" value="MEMBRANE COMPONENT OF TRANSPORTER-RELATED"/>
    <property type="match status" value="1"/>
</dbReference>
<feature type="transmembrane region" description="Helical" evidence="7">
    <location>
        <begin position="197"/>
        <end position="222"/>
    </location>
</feature>
<comment type="caution">
    <text evidence="10">The sequence shown here is derived from an EMBL/GenBank/DDBJ whole genome shotgun (WGS) entry which is preliminary data.</text>
</comment>
<evidence type="ECO:0000259" key="9">
    <source>
        <dbReference type="Pfam" id="PF07705"/>
    </source>
</evidence>
<feature type="transmembrane region" description="Helical" evidence="7">
    <location>
        <begin position="926"/>
        <end position="946"/>
    </location>
</feature>
<proteinExistence type="inferred from homology"/>
<feature type="transmembrane region" description="Helical" evidence="7">
    <location>
        <begin position="249"/>
        <end position="272"/>
    </location>
</feature>
<dbReference type="Pfam" id="PF07705">
    <property type="entry name" value="CARDB"/>
    <property type="match status" value="1"/>
</dbReference>
<reference evidence="10 11" key="1">
    <citation type="journal article" date="2014" name="Int. J. Syst. Evol. Microbiol.">
        <title>Complete genome sequence of Corynebacterium casei LMG S-19264T (=DSM 44701T), isolated from a smear-ripened cheese.</title>
        <authorList>
            <consortium name="US DOE Joint Genome Institute (JGI-PGF)"/>
            <person name="Walter F."/>
            <person name="Albersmeier A."/>
            <person name="Kalinowski J."/>
            <person name="Ruckert C."/>
        </authorList>
    </citation>
    <scope>NUCLEOTIDE SEQUENCE [LARGE SCALE GENOMIC DNA]</scope>
    <source>
        <strain evidence="10 11">CGMCC 4.7215</strain>
    </source>
</reference>
<feature type="transmembrane region" description="Helical" evidence="7">
    <location>
        <begin position="356"/>
        <end position="379"/>
    </location>
</feature>
<dbReference type="InterPro" id="IPR011635">
    <property type="entry name" value="CARDB"/>
</dbReference>
<evidence type="ECO:0000256" key="1">
    <source>
        <dbReference type="ARBA" id="ARBA00004651"/>
    </source>
</evidence>
<dbReference type="RefSeq" id="WP_267635897.1">
    <property type="nucleotide sequence ID" value="NZ_JAODIY010000001.1"/>
</dbReference>
<evidence type="ECO:0000313" key="11">
    <source>
        <dbReference type="Proteomes" id="UP001596414"/>
    </source>
</evidence>
<dbReference type="PANTHER" id="PTHR30572:SF4">
    <property type="entry name" value="ABC TRANSPORTER PERMEASE YTRF"/>
    <property type="match status" value="1"/>
</dbReference>
<feature type="transmembrane region" description="Helical" evidence="7">
    <location>
        <begin position="292"/>
        <end position="313"/>
    </location>
</feature>
<comment type="subcellular location">
    <subcellularLocation>
        <location evidence="1">Cell membrane</location>
        <topology evidence="1">Multi-pass membrane protein</topology>
    </subcellularLocation>
</comment>